<keyword evidence="9 20" id="KW-0732">Signal</keyword>
<keyword evidence="7" id="KW-0808">Transferase</keyword>
<keyword evidence="15 19" id="KW-0472">Membrane</keyword>
<protein>
    <recommendedName>
        <fullName evidence="4">non-specific serine/threonine protein kinase</fullName>
        <ecNumber evidence="4">2.7.11.1</ecNumber>
    </recommendedName>
</protein>
<dbReference type="GO" id="GO:0002229">
    <property type="term" value="P:defense response to oomycetes"/>
    <property type="evidence" value="ECO:0007669"/>
    <property type="project" value="UniProtKB-ARBA"/>
</dbReference>
<keyword evidence="17" id="KW-0325">Glycoprotein</keyword>
<evidence type="ECO:0000256" key="15">
    <source>
        <dbReference type="ARBA" id="ARBA00023136"/>
    </source>
</evidence>
<evidence type="ECO:0000256" key="8">
    <source>
        <dbReference type="ARBA" id="ARBA00022692"/>
    </source>
</evidence>
<dbReference type="EnsemblPlants" id="EMT07704">
    <property type="protein sequence ID" value="EMT07704"/>
    <property type="gene ID" value="F775_14285"/>
</dbReference>
<dbReference type="PROSITE" id="PS50011">
    <property type="entry name" value="PROTEIN_KINASE_DOM"/>
    <property type="match status" value="1"/>
</dbReference>
<dbReference type="Pfam" id="PF00139">
    <property type="entry name" value="Lectin_legB"/>
    <property type="match status" value="1"/>
</dbReference>
<evidence type="ECO:0000256" key="2">
    <source>
        <dbReference type="ARBA" id="ARBA00008536"/>
    </source>
</evidence>
<evidence type="ECO:0000256" key="10">
    <source>
        <dbReference type="ARBA" id="ARBA00022734"/>
    </source>
</evidence>
<evidence type="ECO:0000256" key="3">
    <source>
        <dbReference type="ARBA" id="ARBA00010217"/>
    </source>
</evidence>
<dbReference type="PROSITE" id="PS00107">
    <property type="entry name" value="PROTEIN_KINASE_ATP"/>
    <property type="match status" value="1"/>
</dbReference>
<dbReference type="InterPro" id="IPR017441">
    <property type="entry name" value="Protein_kinase_ATP_BS"/>
</dbReference>
<dbReference type="SMART" id="SM00220">
    <property type="entry name" value="S_TKc"/>
    <property type="match status" value="1"/>
</dbReference>
<comment type="similarity">
    <text evidence="3">In the C-terminal section; belongs to the protein kinase superfamily. Ser/Thr protein kinase family.</text>
</comment>
<keyword evidence="12" id="KW-0418">Kinase</keyword>
<dbReference type="AlphaFoldDB" id="M8BLR0"/>
<name>M8BLR0_AEGTA</name>
<dbReference type="Gene3D" id="3.30.200.20">
    <property type="entry name" value="Phosphorylase Kinase, domain 1"/>
    <property type="match status" value="1"/>
</dbReference>
<keyword evidence="10" id="KW-0430">Lectin</keyword>
<evidence type="ECO:0000256" key="13">
    <source>
        <dbReference type="ARBA" id="ARBA00022840"/>
    </source>
</evidence>
<dbReference type="GO" id="GO:0005524">
    <property type="term" value="F:ATP binding"/>
    <property type="evidence" value="ECO:0007669"/>
    <property type="project" value="UniProtKB-UniRule"/>
</dbReference>
<dbReference type="InterPro" id="IPR008271">
    <property type="entry name" value="Ser/Thr_kinase_AS"/>
</dbReference>
<comment type="subcellular location">
    <subcellularLocation>
        <location evidence="1">Cell membrane</location>
        <topology evidence="1">Single-pass type I membrane protein</topology>
    </subcellularLocation>
</comment>
<dbReference type="PROSITE" id="PS00108">
    <property type="entry name" value="PROTEIN_KINASE_ST"/>
    <property type="match status" value="1"/>
</dbReference>
<organism evidence="22">
    <name type="scientific">Aegilops tauschii</name>
    <name type="common">Tausch's goatgrass</name>
    <name type="synonym">Aegilops squarrosa</name>
    <dbReference type="NCBI Taxonomy" id="37682"/>
    <lineage>
        <taxon>Eukaryota</taxon>
        <taxon>Viridiplantae</taxon>
        <taxon>Streptophyta</taxon>
        <taxon>Embryophyta</taxon>
        <taxon>Tracheophyta</taxon>
        <taxon>Spermatophyta</taxon>
        <taxon>Magnoliopsida</taxon>
        <taxon>Liliopsida</taxon>
        <taxon>Poales</taxon>
        <taxon>Poaceae</taxon>
        <taxon>BOP clade</taxon>
        <taxon>Pooideae</taxon>
        <taxon>Triticodae</taxon>
        <taxon>Triticeae</taxon>
        <taxon>Triticinae</taxon>
        <taxon>Aegilops</taxon>
    </lineage>
</organism>
<evidence type="ECO:0000256" key="14">
    <source>
        <dbReference type="ARBA" id="ARBA00022989"/>
    </source>
</evidence>
<dbReference type="InterPro" id="IPR013320">
    <property type="entry name" value="ConA-like_dom_sf"/>
</dbReference>
<evidence type="ECO:0000256" key="18">
    <source>
        <dbReference type="SAM" id="MobiDB-lite"/>
    </source>
</evidence>
<evidence type="ECO:0000256" key="11">
    <source>
        <dbReference type="ARBA" id="ARBA00022741"/>
    </source>
</evidence>
<dbReference type="SUPFAM" id="SSF56112">
    <property type="entry name" value="Protein kinase-like (PK-like)"/>
    <property type="match status" value="1"/>
</dbReference>
<evidence type="ECO:0000313" key="22">
    <source>
        <dbReference type="EnsemblPlants" id="EMT07704"/>
    </source>
</evidence>
<evidence type="ECO:0000256" key="19">
    <source>
        <dbReference type="SAM" id="Phobius"/>
    </source>
</evidence>
<evidence type="ECO:0000256" key="5">
    <source>
        <dbReference type="ARBA" id="ARBA00022475"/>
    </source>
</evidence>
<proteinExistence type="inferred from homology"/>
<evidence type="ECO:0000256" key="1">
    <source>
        <dbReference type="ARBA" id="ARBA00004251"/>
    </source>
</evidence>
<keyword evidence="13" id="KW-0067">ATP-binding</keyword>
<dbReference type="GO" id="GO:0005886">
    <property type="term" value="C:plasma membrane"/>
    <property type="evidence" value="ECO:0007669"/>
    <property type="project" value="UniProtKB-SubCell"/>
</dbReference>
<comment type="similarity">
    <text evidence="2">In the N-terminal section; belongs to the leguminous lectin family.</text>
</comment>
<feature type="chain" id="PRO_5014583458" description="non-specific serine/threonine protein kinase" evidence="20">
    <location>
        <begin position="32"/>
        <end position="698"/>
    </location>
</feature>
<feature type="region of interest" description="Disordered" evidence="18">
    <location>
        <begin position="157"/>
        <end position="178"/>
    </location>
</feature>
<evidence type="ECO:0000256" key="12">
    <source>
        <dbReference type="ARBA" id="ARBA00022777"/>
    </source>
</evidence>
<evidence type="ECO:0000256" key="20">
    <source>
        <dbReference type="SAM" id="SignalP"/>
    </source>
</evidence>
<keyword evidence="11" id="KW-0547">Nucleotide-binding</keyword>
<sequence length="698" mass="77828">MAHARGILLPTYCLISCYLFLAAYTAPRAAALSFDYDFTIPTDHEQLNFINASYAGRDRLILTDDISNLTGGVTHRQPVRLWDGAGRRASFTTSFHFAIVHGDNTTDNSRRGGGTMSFFIGPFPPPGWEVGLLGLFSHKNSTGAGDSRHTLGVEFDTRRNDDGWDPSSEDGTASRGDHIGIDVNGTRCNLTRSLPPLSLRGTLWASITYDAESKVMKVVLRKTELAAESSMTYEFNATMDLRDDAGLVQDAAVGFTAATGLLSQSHQLLAWSFHSTDPSPTNRKLWLIFLCIATVLFAGLLSSVLVLLYSTVMHRGRRCLDETILQVARKFSYSELVVVTDNFSKDRKIGKGSFGDVYRGRLTMPDLRAVAVKEMRQPTSKRNQKNYVHEIETLCQLRHKNLLSLIGWCDDNGRLLLVYELEPNGSLSDHLHVSGDGGGTLTWPQRYNILLGVATAIDYLHNGAYDSARRYVLHRDIKPSNVMLGEGFEAKLGDFGLVRQVSCHDGVCTPCTTVIGSMDYMDPRYIETGTLSPASDIYSFGLVLLEVATGVRPVVPGRASNRNNLIAAVRESYSRDAILEMLDERMRGDLEQWRWQMERVMSTGLMCVEQEREKRPSIKDVINLLSKHEQSLISVWDMKDSSMRTKDRCRSILASKGSKAYQMKLVAYNNWLLDDAHNNWLPTIILVLRCPIVSLVTS</sequence>
<evidence type="ECO:0000259" key="21">
    <source>
        <dbReference type="PROSITE" id="PS50011"/>
    </source>
</evidence>
<dbReference type="GO" id="GO:0004674">
    <property type="term" value="F:protein serine/threonine kinase activity"/>
    <property type="evidence" value="ECO:0007669"/>
    <property type="project" value="UniProtKB-KW"/>
</dbReference>
<dbReference type="PANTHER" id="PTHR27007">
    <property type="match status" value="1"/>
</dbReference>
<keyword evidence="8 19" id="KW-0812">Transmembrane</keyword>
<dbReference type="EC" id="2.7.11.1" evidence="4"/>
<keyword evidence="5" id="KW-1003">Cell membrane</keyword>
<dbReference type="InterPro" id="IPR019825">
    <property type="entry name" value="Lectin_legB_Mn/Ca_BS"/>
</dbReference>
<evidence type="ECO:0000256" key="6">
    <source>
        <dbReference type="ARBA" id="ARBA00022527"/>
    </source>
</evidence>
<dbReference type="Pfam" id="PF07714">
    <property type="entry name" value="PK_Tyr_Ser-Thr"/>
    <property type="match status" value="1"/>
</dbReference>
<dbReference type="Gene3D" id="1.10.510.10">
    <property type="entry name" value="Transferase(Phosphotransferase) domain 1"/>
    <property type="match status" value="1"/>
</dbReference>
<evidence type="ECO:0000256" key="17">
    <source>
        <dbReference type="ARBA" id="ARBA00023180"/>
    </source>
</evidence>
<keyword evidence="6" id="KW-0723">Serine/threonine-protein kinase</keyword>
<dbReference type="Gene3D" id="2.60.120.200">
    <property type="match status" value="1"/>
</dbReference>
<evidence type="ECO:0000256" key="9">
    <source>
        <dbReference type="ARBA" id="ARBA00022729"/>
    </source>
</evidence>
<accession>M8BLR0</accession>
<reference evidence="22" key="1">
    <citation type="submission" date="2015-06" db="UniProtKB">
        <authorList>
            <consortium name="EnsemblPlants"/>
        </authorList>
    </citation>
    <scope>IDENTIFICATION</scope>
</reference>
<dbReference type="PROSITE" id="PS00307">
    <property type="entry name" value="LECTIN_LEGUME_BETA"/>
    <property type="match status" value="1"/>
</dbReference>
<dbReference type="InterPro" id="IPR011009">
    <property type="entry name" value="Kinase-like_dom_sf"/>
</dbReference>
<dbReference type="InterPro" id="IPR001245">
    <property type="entry name" value="Ser-Thr/Tyr_kinase_cat_dom"/>
</dbReference>
<feature type="transmembrane region" description="Helical" evidence="19">
    <location>
        <begin position="285"/>
        <end position="308"/>
    </location>
</feature>
<dbReference type="InterPro" id="IPR050528">
    <property type="entry name" value="L-type_Lectin-RKs"/>
</dbReference>
<dbReference type="InterPro" id="IPR001220">
    <property type="entry name" value="Legume_lectin_dom"/>
</dbReference>
<evidence type="ECO:0000256" key="16">
    <source>
        <dbReference type="ARBA" id="ARBA00023170"/>
    </source>
</evidence>
<evidence type="ECO:0000256" key="4">
    <source>
        <dbReference type="ARBA" id="ARBA00012513"/>
    </source>
</evidence>
<dbReference type="FunFam" id="1.10.510.10:FF:000240">
    <property type="entry name" value="Lectin-domain containing receptor kinase A4.3"/>
    <property type="match status" value="1"/>
</dbReference>
<evidence type="ECO:0000256" key="7">
    <source>
        <dbReference type="ARBA" id="ARBA00022679"/>
    </source>
</evidence>
<feature type="signal peptide" evidence="20">
    <location>
        <begin position="1"/>
        <end position="31"/>
    </location>
</feature>
<dbReference type="InterPro" id="IPR000719">
    <property type="entry name" value="Prot_kinase_dom"/>
</dbReference>
<dbReference type="GO" id="GO:0030246">
    <property type="term" value="F:carbohydrate binding"/>
    <property type="evidence" value="ECO:0007669"/>
    <property type="project" value="UniProtKB-KW"/>
</dbReference>
<keyword evidence="16" id="KW-0675">Receptor</keyword>
<dbReference type="SUPFAM" id="SSF49899">
    <property type="entry name" value="Concanavalin A-like lectins/glucanases"/>
    <property type="match status" value="1"/>
</dbReference>
<dbReference type="CDD" id="cd06899">
    <property type="entry name" value="lectin_legume_LecRK_Arcelin_ConA"/>
    <property type="match status" value="1"/>
</dbReference>
<keyword evidence="14 19" id="KW-1133">Transmembrane helix</keyword>
<feature type="domain" description="Protein kinase" evidence="21">
    <location>
        <begin position="343"/>
        <end position="631"/>
    </location>
</feature>